<evidence type="ECO:0000256" key="8">
    <source>
        <dbReference type="ARBA" id="ARBA00022840"/>
    </source>
</evidence>
<evidence type="ECO:0000256" key="15">
    <source>
        <dbReference type="SAM" id="MobiDB-lite"/>
    </source>
</evidence>
<evidence type="ECO:0000256" key="10">
    <source>
        <dbReference type="ARBA" id="ARBA00034629"/>
    </source>
</evidence>
<evidence type="ECO:0000256" key="12">
    <source>
        <dbReference type="ARBA" id="ARBA00071668"/>
    </source>
</evidence>
<comment type="similarity">
    <text evidence="2">Belongs to the histidine acid phosphatase family. VIP1 subfamily.</text>
</comment>
<dbReference type="STRING" id="990121.A0A0V0ZZT6"/>
<dbReference type="SUPFAM" id="SSF52540">
    <property type="entry name" value="P-loop containing nucleoside triphosphate hydrolases"/>
    <property type="match status" value="1"/>
</dbReference>
<keyword evidence="18" id="KW-1185">Reference proteome</keyword>
<keyword evidence="14" id="KW-0175">Coiled coil</keyword>
<dbReference type="SUPFAM" id="SSF56059">
    <property type="entry name" value="Glutathione synthetase ATP-binding domain-like"/>
    <property type="match status" value="1"/>
</dbReference>
<proteinExistence type="inferred from homology"/>
<dbReference type="SUPFAM" id="SSF53254">
    <property type="entry name" value="Phosphoglycerate mutase-like"/>
    <property type="match status" value="1"/>
</dbReference>
<dbReference type="InterPro" id="IPR001806">
    <property type="entry name" value="Small_GTPase"/>
</dbReference>
<evidence type="ECO:0000313" key="18">
    <source>
        <dbReference type="Proteomes" id="UP000054783"/>
    </source>
</evidence>
<keyword evidence="5" id="KW-0808">Transferase</keyword>
<evidence type="ECO:0000256" key="9">
    <source>
        <dbReference type="ARBA" id="ARBA00033696"/>
    </source>
</evidence>
<comment type="catalytic activity">
    <reaction evidence="9">
        <text>5-diphospho-1D-myo-inositol 1,2,3,4,6-pentakisphosphate + ATP + H(+) = 1,5-bis(diphospho)-1D-myo-inositol 2,3,4,6-tetrakisphosphate + ADP</text>
        <dbReference type="Rhea" id="RHEA:10276"/>
        <dbReference type="ChEBI" id="CHEBI:15378"/>
        <dbReference type="ChEBI" id="CHEBI:30616"/>
        <dbReference type="ChEBI" id="CHEBI:58628"/>
        <dbReference type="ChEBI" id="CHEBI:77983"/>
        <dbReference type="ChEBI" id="CHEBI:456216"/>
        <dbReference type="EC" id="2.7.4.24"/>
    </reaction>
    <physiologicalReaction direction="left-to-right" evidence="9">
        <dbReference type="Rhea" id="RHEA:10277"/>
    </physiologicalReaction>
</comment>
<feature type="region of interest" description="Disordered" evidence="15">
    <location>
        <begin position="2136"/>
        <end position="2161"/>
    </location>
</feature>
<dbReference type="Gene3D" id="3.30.470.20">
    <property type="entry name" value="ATP-grasp fold, B domain"/>
    <property type="match status" value="1"/>
</dbReference>
<comment type="function">
    <text evidence="11">Bifunctional inositol kinase that acts in concert with the IP6K kinases to synthesize the diphosphate group-containing inositol pyrophosphates diphosphoinositol pentakisphosphate, PP-InsP5, and bis-diphosphoinositol tetrakisphosphate, (PP)2-InsP4. PP-InsP5 and (PP)2-InsP4, also respectively called InsP7 and InsP8, may regulate a variety of cellular processes, including apoptosis, vesicle trafficking, cytoskeletal dynamics, and exocytosis. Phosphorylates inositol hexakisphosphate (InsP6) at position 1 to produce PP-InsP5 which is in turn phosphorylated by IP6Ks to produce (PP)2-InsP4. Alternatively, phosphorylates PP-InsP5 at position 1, produced by IP6Ks from InsP6, to produce (PP)2-InsP4.</text>
</comment>
<gene>
    <name evidence="17" type="primary">PPIP5K2</name>
    <name evidence="17" type="ORF">T12_9763</name>
</gene>
<reference evidence="17 18" key="1">
    <citation type="submission" date="2015-01" db="EMBL/GenBank/DDBJ databases">
        <title>Evolution of Trichinella species and genotypes.</title>
        <authorList>
            <person name="Korhonen P.K."/>
            <person name="Edoardo P."/>
            <person name="Giuseppe L.R."/>
            <person name="Gasser R.B."/>
        </authorList>
    </citation>
    <scope>NUCLEOTIDE SEQUENCE [LARGE SCALE GENOMIC DNA]</scope>
    <source>
        <strain evidence="17">ISS2496</strain>
    </source>
</reference>
<dbReference type="PANTHER" id="PTHR12750">
    <property type="entry name" value="DIPHOSPHOINOSITOL PENTAKISPHOSPHATE KINASE"/>
    <property type="match status" value="1"/>
</dbReference>
<dbReference type="Gene3D" id="3.40.50.1240">
    <property type="entry name" value="Phosphoglycerate mutase-like"/>
    <property type="match status" value="1"/>
</dbReference>
<dbReference type="Pfam" id="PF00071">
    <property type="entry name" value="Ras"/>
    <property type="match status" value="1"/>
</dbReference>
<dbReference type="Pfam" id="PF00328">
    <property type="entry name" value="His_Phos_2"/>
    <property type="match status" value="1"/>
</dbReference>
<evidence type="ECO:0000256" key="6">
    <source>
        <dbReference type="ARBA" id="ARBA00022741"/>
    </source>
</evidence>
<evidence type="ECO:0000256" key="7">
    <source>
        <dbReference type="ARBA" id="ARBA00022777"/>
    </source>
</evidence>
<comment type="subcellular location">
    <subcellularLocation>
        <location evidence="1">Cytoplasm</location>
        <location evidence="1">Cytosol</location>
    </subcellularLocation>
</comment>
<evidence type="ECO:0000256" key="2">
    <source>
        <dbReference type="ARBA" id="ARBA00005609"/>
    </source>
</evidence>
<dbReference type="GO" id="GO:0005525">
    <property type="term" value="F:GTP binding"/>
    <property type="evidence" value="ECO:0007669"/>
    <property type="project" value="InterPro"/>
</dbReference>
<dbReference type="Pfam" id="PF18086">
    <property type="entry name" value="PPIP5K2_N"/>
    <property type="match status" value="1"/>
</dbReference>
<evidence type="ECO:0000313" key="17">
    <source>
        <dbReference type="EMBL" id="KRY18018.1"/>
    </source>
</evidence>
<dbReference type="InterPro" id="IPR029033">
    <property type="entry name" value="His_PPase_superfam"/>
</dbReference>
<dbReference type="InterPro" id="IPR027417">
    <property type="entry name" value="P-loop_NTPase"/>
</dbReference>
<dbReference type="Proteomes" id="UP000054783">
    <property type="component" value="Unassembled WGS sequence"/>
</dbReference>
<dbReference type="GO" id="GO:0005829">
    <property type="term" value="C:cytosol"/>
    <property type="evidence" value="ECO:0007669"/>
    <property type="project" value="UniProtKB-SubCell"/>
</dbReference>
<dbReference type="GO" id="GO:0016791">
    <property type="term" value="F:phosphatase activity"/>
    <property type="evidence" value="ECO:0007669"/>
    <property type="project" value="UniProtKB-ARBA"/>
</dbReference>
<dbReference type="OrthoDB" id="18042at2759"/>
<dbReference type="CDD" id="cd00882">
    <property type="entry name" value="Ras_like_GTPase"/>
    <property type="match status" value="1"/>
</dbReference>
<dbReference type="EC" id="2.7.4.24" evidence="3"/>
<evidence type="ECO:0000256" key="14">
    <source>
        <dbReference type="SAM" id="Coils"/>
    </source>
</evidence>
<dbReference type="InterPro" id="IPR000560">
    <property type="entry name" value="His_Pase_clade-2"/>
</dbReference>
<evidence type="ECO:0000256" key="4">
    <source>
        <dbReference type="ARBA" id="ARBA00022490"/>
    </source>
</evidence>
<keyword evidence="8" id="KW-0067">ATP-binding</keyword>
<evidence type="ECO:0000256" key="13">
    <source>
        <dbReference type="ARBA" id="ARBA00075553"/>
    </source>
</evidence>
<feature type="compositionally biased region" description="Polar residues" evidence="15">
    <location>
        <begin position="2138"/>
        <end position="2161"/>
    </location>
</feature>
<feature type="compositionally biased region" description="Polar residues" evidence="15">
    <location>
        <begin position="2179"/>
        <end position="2197"/>
    </location>
</feature>
<dbReference type="SMART" id="SM00173">
    <property type="entry name" value="RAS"/>
    <property type="match status" value="1"/>
</dbReference>
<evidence type="ECO:0000259" key="16">
    <source>
        <dbReference type="Pfam" id="PF18086"/>
    </source>
</evidence>
<dbReference type="GO" id="GO:0032958">
    <property type="term" value="P:inositol phosphate biosynthetic process"/>
    <property type="evidence" value="ECO:0007669"/>
    <property type="project" value="TreeGrafter"/>
</dbReference>
<dbReference type="InterPro" id="IPR037446">
    <property type="entry name" value="His_Pase_VIP1"/>
</dbReference>
<dbReference type="GO" id="GO:0003924">
    <property type="term" value="F:GTPase activity"/>
    <property type="evidence" value="ECO:0007669"/>
    <property type="project" value="InterPro"/>
</dbReference>
<dbReference type="GO" id="GO:0033857">
    <property type="term" value="F:5-diphosphoinositol pentakisphosphate 1-kinase activity"/>
    <property type="evidence" value="ECO:0007669"/>
    <property type="project" value="TreeGrafter"/>
</dbReference>
<dbReference type="GO" id="GO:0005524">
    <property type="term" value="F:ATP binding"/>
    <property type="evidence" value="ECO:0007669"/>
    <property type="project" value="UniProtKB-KW"/>
</dbReference>
<keyword evidence="4" id="KW-0963">Cytoplasm</keyword>
<dbReference type="InterPro" id="IPR040557">
    <property type="entry name" value="VIP1_N"/>
</dbReference>
<evidence type="ECO:0000256" key="1">
    <source>
        <dbReference type="ARBA" id="ARBA00004514"/>
    </source>
</evidence>
<keyword evidence="7 17" id="KW-0418">Kinase</keyword>
<dbReference type="Gene3D" id="3.40.50.300">
    <property type="entry name" value="P-loop containing nucleotide triphosphate hydrolases"/>
    <property type="match status" value="1"/>
</dbReference>
<evidence type="ECO:0000256" key="5">
    <source>
        <dbReference type="ARBA" id="ARBA00022679"/>
    </source>
</evidence>
<comment type="catalytic activity">
    <reaction evidence="10">
        <text>1D-myo-inositol hexakisphosphate + ATP = 1-diphospho-1D-myo-inositol 2,3,4,5,6-pentakisphosphate + ADP</text>
        <dbReference type="Rhea" id="RHEA:37459"/>
        <dbReference type="ChEBI" id="CHEBI:30616"/>
        <dbReference type="ChEBI" id="CHEBI:58130"/>
        <dbReference type="ChEBI" id="CHEBI:74946"/>
        <dbReference type="ChEBI" id="CHEBI:456216"/>
        <dbReference type="EC" id="2.7.4.24"/>
    </reaction>
    <physiologicalReaction direction="left-to-right" evidence="10">
        <dbReference type="Rhea" id="RHEA:37460"/>
    </physiologicalReaction>
</comment>
<feature type="domain" description="VIP1 N-terminal" evidence="16">
    <location>
        <begin position="191"/>
        <end position="281"/>
    </location>
</feature>
<dbReference type="PANTHER" id="PTHR12750:SF9">
    <property type="entry name" value="INOSITOL HEXAKISPHOSPHATE AND DIPHOSPHOINOSITOL-PENTAKISPHOSPHATE KINASE"/>
    <property type="match status" value="1"/>
</dbReference>
<feature type="coiled-coil region" evidence="14">
    <location>
        <begin position="1983"/>
        <end position="2017"/>
    </location>
</feature>
<evidence type="ECO:0000256" key="3">
    <source>
        <dbReference type="ARBA" id="ARBA00012893"/>
    </source>
</evidence>
<evidence type="ECO:0000256" key="11">
    <source>
        <dbReference type="ARBA" id="ARBA00055071"/>
    </source>
</evidence>
<dbReference type="GO" id="GO:0006020">
    <property type="term" value="P:inositol metabolic process"/>
    <property type="evidence" value="ECO:0007669"/>
    <property type="project" value="TreeGrafter"/>
</dbReference>
<name>A0A0V0ZZT6_9BILA</name>
<dbReference type="GO" id="GO:0000828">
    <property type="term" value="F:inositol hexakisphosphate kinase activity"/>
    <property type="evidence" value="ECO:0007669"/>
    <property type="project" value="UniProtKB-ARBA"/>
</dbReference>
<dbReference type="Gene3D" id="3.40.50.11950">
    <property type="match status" value="1"/>
</dbReference>
<keyword evidence="6" id="KW-0547">Nucleotide-binding</keyword>
<organism evidence="17 18">
    <name type="scientific">Trichinella patagoniensis</name>
    <dbReference type="NCBI Taxonomy" id="990121"/>
    <lineage>
        <taxon>Eukaryota</taxon>
        <taxon>Metazoa</taxon>
        <taxon>Ecdysozoa</taxon>
        <taxon>Nematoda</taxon>
        <taxon>Enoplea</taxon>
        <taxon>Dorylaimia</taxon>
        <taxon>Trichinellida</taxon>
        <taxon>Trichinellidae</taxon>
        <taxon>Trichinella</taxon>
    </lineage>
</organism>
<comment type="caution">
    <text evidence="17">The sequence shown here is derived from an EMBL/GenBank/DDBJ whole genome shotgun (WGS) entry which is preliminary data.</text>
</comment>
<accession>A0A0V0ZZT6</accession>
<dbReference type="EMBL" id="JYDQ01000052">
    <property type="protein sequence ID" value="KRY18018.1"/>
    <property type="molecule type" value="Genomic_DNA"/>
</dbReference>
<sequence>MIYFDVFNDFQAELINVAIPSAQFYKHSKLLVSSYCSSVCVPLRVRTAINYTKMMRMKRSCSWPSVSDQKPCLSMKSKSEEIRTNSASALYKTDRKQFAEKDKREIEISSGSSDDDPTLYRARETSGLFDANSYFLNSIRPLWCNTKTHGSQTQKASSAPAAVSKSSDDSSEFSSVELLSKRRCSEDAKRIVVAICAMHRKVKSKPMKEILSRIIEYYGDKMYIMVFNETMIMNDPVEKWPICDCFISFYSQGFPIAKAIDYIRLRNPYVINDVHRQYDLLSRIKVYKILEKAYIELPRYTVLHRNPTSSKTSTYVEHEDSIEIDGKCFNKPFVEKPISAEDHNIYIYYPSSAGGGSQRLFRKVDNRSSIYSPESHIRKEGSYIYEEFMPTDGTDVKVYAVGPDYAHAEARKSPALDGKVDRDSDGKEIRYPVILSSREKLIARKIVWAFRQTVCGFDLLRANGRSYVCDVNGFSFVKTSTRYYDDSALILGNMILRYLAPTLHIPWVRPFQLDDPPLVSTTYGTVMELRCVLGIIRHGDRTPKQKLKMEVSHKKFFDLFSTYDGFKWGELKLKRPAQLQEVLDIVRYLLLQIRDNTDQRRFITEQEAKLEQVKTVLEMHGHFSGINRKVQLKYHKRAKSEPDDLSTGEKPDNNENRCLILIVKWGGELTNAGKIQAEELGRAFRCLYPGGQGKGQSNNDSRGLGFLRLHSTYRHDLKIYASEEGRGLLALEGQLPPILVQMVKSANTDGLLDDDKDARLYQNRVKSFLHSFLQCDADLTEEDFEWLNPTNSITMHNALRFIQNPRQMCIRIHEMIKNMFETIQLRRTKLKNNTLYMGESWDLIERRWGKLVKDFRCVKPNGDVVFDISKIPDIYDCIKYDLEHNASVLLAVEEMEELYLCSKHMADIVVFQEYGITKEEKILIGKGICTPLIKKLRSDLNRCIDGIVDEENATRLDPRASKDIATPFRHVRTRLYFTSESHIHSLMNLLQFGGLFEYPYDNQWKSALNFLSSVTEYNYMAQLVLMLYEDTTKDARSEDRFHVELHFSPGALPCIQTTHVAGLGYRPKSYRSAMNETLMNINDLIKALDDERVSDNKLSIDRSFNLRKEKQISPTQSSGTSIGVVAIGDKENKPITNEELALHSPDRVPSPDRTLPVIKSSSDISCLKSYKKKRTSTLGKKNETEEQPNYYSNIVSVEEPLGARQYPHKRAIYQRQAVKYLWQQDAKLISTAVISGSFSVARDAAPALLSTAVVSRGSSAPDLRLSSRAEELDKNDIAFMVPPLRSLETLHNQLSLRQIDDFFEAIVASKSPDGKLPENSSEEYLKDELSESWLYQIEDVQYEEISDRNSHSRVLVCGAKKVGKTAIISQIANGINLVGQPYCPTIEDTYFLEVCTEKSTDMLILLDTAGLDDLEPLPKKNKFQAADAVILVCSVDQPYSTAFLDVVNEQVRSIAKDRKEAIRFFLIIDLNIDGQFSNDISTVANWCKKEKVRFFQVDASNVNVLVEPFKFLAGKLFSTKDSKFSLPKKAKEKFKIENSGKWPFREQVVHQSWQSAVCPMTVEEKNPIQRHDNECSFDDLKSKTIGGAPFQAFNLCLSLVKFEIVECCHYQPDSASKCPTVSTLPFSYSGLRWRVVLSENSDAYFDPLLTLHEPGANVRCVLDFGFTLINQDSFTQNESYQLISDLRRRKFLNSARQCLIELKLNNAETIFEDYLKLITHDIGQVSTRNKLDYQCYNTLPFHYGDFDWFCVFCPNMDDTNLFSKHMIQLNRCSSSNLLCKLRYCISIGEVDERTFKFAFQDEIFGFNGTGEGIYFTENYQKYVKKNELKITIKLYHFSYVCQLKLGVPSLNNPLHSICYDQDKRPWHVVTRYSQNCNTMKVSVIFVGSLQIPKNYCRLVTWSFCIVPARQEMQNLDINFSENPISVCYFPQNDPGISFFTSLSKQTLRSKNNPWIDSSDGKITSYLEWHSSYLIAVPAFQSMESAMQKQVEQMRREVKALQDENLNLEKELHRYHMMIAHLCNRKPNDIVKSRSVSSTSRGEQQPVLTKCMKKEKDKQHSEFESKMPPTRESRRFSCVDFRDSKASTFIRRSSMQNAKLPKTYRTRLESVDDVHSIASSSYLLRRRSPDFRNKHRDSFTTMNTIPHDNVSTVSTSKPNTVERQSNYNKMRQARPKLGYHNSSDYSIYPNSTPTSQFAHRQRAKSFSHAFPYLPQ</sequence>
<feature type="region of interest" description="Disordered" evidence="15">
    <location>
        <begin position="2174"/>
        <end position="2214"/>
    </location>
</feature>
<dbReference type="FunFam" id="3.30.470.20:FF:000003">
    <property type="entry name" value="Inositol hexakisphosphate and diphosphoinositol-pentakisphosphate kinase"/>
    <property type="match status" value="1"/>
</dbReference>
<protein>
    <recommendedName>
        <fullName evidence="12">Inositol hexakisphosphate and diphosphoinositol-pentakisphosphate kinase</fullName>
        <ecNumber evidence="3">2.7.4.24</ecNumber>
    </recommendedName>
    <alternativeName>
        <fullName evidence="13">InsP6 and PP-IP5 kinase</fullName>
    </alternativeName>
</protein>